<dbReference type="InterPro" id="IPR027417">
    <property type="entry name" value="P-loop_NTPase"/>
</dbReference>
<dbReference type="InterPro" id="IPR008571">
    <property type="entry name" value="HerA-like"/>
</dbReference>
<dbReference type="InterPro" id="IPR002789">
    <property type="entry name" value="HerA_central"/>
</dbReference>
<dbReference type="GO" id="GO:0005524">
    <property type="term" value="F:ATP binding"/>
    <property type="evidence" value="ECO:0007669"/>
    <property type="project" value="UniProtKB-KW"/>
</dbReference>
<feature type="domain" description="Helicase HerA central" evidence="2">
    <location>
        <begin position="586"/>
        <end position="817"/>
    </location>
</feature>
<keyword evidence="3" id="KW-0067">ATP-binding</keyword>
<dbReference type="Pfam" id="PF01935">
    <property type="entry name" value="DUF87"/>
    <property type="match status" value="1"/>
</dbReference>
<protein>
    <submittedName>
        <fullName evidence="3">ATP-binding protein</fullName>
    </submittedName>
</protein>
<organism evidence="3 4">
    <name type="scientific">Streptococcus troglodytae</name>
    <dbReference type="NCBI Taxonomy" id="1111760"/>
    <lineage>
        <taxon>Bacteria</taxon>
        <taxon>Bacillati</taxon>
        <taxon>Bacillota</taxon>
        <taxon>Bacilli</taxon>
        <taxon>Lactobacillales</taxon>
        <taxon>Streptococcaceae</taxon>
        <taxon>Streptococcus</taxon>
    </lineage>
</organism>
<feature type="region of interest" description="Disordered" evidence="1">
    <location>
        <begin position="293"/>
        <end position="335"/>
    </location>
</feature>
<keyword evidence="4" id="KW-1185">Reference proteome</keyword>
<gene>
    <name evidence="3" type="ORF">SRT_14400</name>
</gene>
<name>A0A1L7LKJ7_9STRE</name>
<evidence type="ECO:0000313" key="4">
    <source>
        <dbReference type="Proteomes" id="UP000217758"/>
    </source>
</evidence>
<reference evidence="3 4" key="1">
    <citation type="journal article" date="2016" name="Microbiol. Immunol.">
        <title>Complete genome sequence of Streptococcus troglodytae TKU31 isolated from the oral cavity of a chimpanzee (Pan troglodytes).</title>
        <authorList>
            <person name="Okamoto M."/>
            <person name="Naito M."/>
            <person name="Miyanohara M."/>
            <person name="Imai S."/>
            <person name="Nomura Y."/>
            <person name="Saito W."/>
            <person name="Momoi Y."/>
            <person name="Takada K."/>
            <person name="Miyabe-Nishiwaki T."/>
            <person name="Tomonaga M."/>
            <person name="Hanada N."/>
        </authorList>
    </citation>
    <scope>NUCLEOTIDE SEQUENCE [LARGE SCALE GENOMIC DNA]</scope>
    <source>
        <strain evidence="4">TKU 31</strain>
    </source>
</reference>
<accession>A0A1L7LKJ7</accession>
<dbReference type="PANTHER" id="PTHR42957">
    <property type="entry name" value="HELICASE MJ1565-RELATED"/>
    <property type="match status" value="1"/>
</dbReference>
<sequence length="1118" mass="124377">MGIKNVIRKVAGKGADTVAKLSALSPEQLEQVQAKREEFLSDFPNMTGAETEELTNRLLAANAVEIYNAYLSQIEDLYIPVEKETEYGEDFRSSNNIRYINITKWVIDKKENSLEKLVNVYEVLSNDACNISLVFHRKVIKTDVYLAITNIDNADNNVDIESYRRRLESAIQGNFPGSSWKEIGRGKLPCFNNNAHYSVATASNVPTEKSEKFVSQTIEKLLDGIIPTTAQQEYILVLLATPIQDIAERKLTLSQIYSDLAPYASWQTNYTYTEADARGSAATVGINVGASAGTQTGTNSSVTDTSGQTNTEGITETEGTSTTKTNNKSKGEGDSLSASVGFKGTGISATKSWFTSKGKSVAKGITKSVAESAGNAFSKSTALATGASKALNFGMNFGANFARTSNVTATIGKNEGITQSFTNHNIKHALELLEEQMKRLEKSTALGMWDFAAYILSEDQTVANNVAYSYLALTQGEESHMSQTVVNLWRGDVQEEQAKANEIVGYLKDLRHPMFALNPALLENDESFSVYPAVVTATTALSGKELAYSLNFPQKSIAGLPVFECAEFGRNINSYEETEGDFVKLGKIFHMNHTEQLDARISLNSLASHTFISGSTGTGKSNTVYKILDEVRKHGVKFLVVEPAKGEYKHIFGNDENVSVYGTNPELSDLLRINPFAFPKGIHVLEHLDRLIEIFNVCWPMYAAMPAVLKNAVEKAYEDSGWDLLKSVNSYGDLYPTFADVTRNIKEIIDSSEYDNENKGAYKGSLLTRLESLTNGINGMIFTNQAITDEELFDKNVIIDLSRVGSTETKSLIMGMLVLKLQEYRMTHTDSLNNPLKHVTVLEEAHNILKRTSNEQSMEGSNLVGKSVEMIANGIAEMRTYGEGFIIADQAPGLMDMAVIRNTNTKMIMRLPDFSDRELVGKSANLNDDQITELAKLPKGVAALYQNEWIEPILCKIDKFEGANQLYQYNRTNKTYDDTTDKLAIIELLSQSEHLEEAMSVKEIRELIDHLTIDTLTKHRIIDWLTKPHKEISMHDYAKISSQLYPELVEAVREKSKKTKDYQELTITLSETIATHLPLWVQEQTKRDLIQATMIYYYLYELKDEPAFQDWAAKGGIL</sequence>
<evidence type="ECO:0000259" key="2">
    <source>
        <dbReference type="Pfam" id="PF01935"/>
    </source>
</evidence>
<dbReference type="EMBL" id="AP014612">
    <property type="protein sequence ID" value="BAQ24701.1"/>
    <property type="molecule type" value="Genomic_DNA"/>
</dbReference>
<evidence type="ECO:0000256" key="1">
    <source>
        <dbReference type="SAM" id="MobiDB-lite"/>
    </source>
</evidence>
<dbReference type="Gene3D" id="3.40.50.300">
    <property type="entry name" value="P-loop containing nucleotide triphosphate hydrolases"/>
    <property type="match status" value="2"/>
</dbReference>
<dbReference type="Proteomes" id="UP000217758">
    <property type="component" value="Chromosome"/>
</dbReference>
<evidence type="ECO:0000313" key="3">
    <source>
        <dbReference type="EMBL" id="BAQ24701.1"/>
    </source>
</evidence>
<dbReference type="PANTHER" id="PTHR42957:SF1">
    <property type="entry name" value="HELICASE MJ1565-RELATED"/>
    <property type="match status" value="1"/>
</dbReference>
<dbReference type="AlphaFoldDB" id="A0A1L7LKJ7"/>
<feature type="compositionally biased region" description="Polar residues" evidence="1">
    <location>
        <begin position="293"/>
        <end position="308"/>
    </location>
</feature>
<dbReference type="SUPFAM" id="SSF52540">
    <property type="entry name" value="P-loop containing nucleoside triphosphate hydrolases"/>
    <property type="match status" value="1"/>
</dbReference>
<dbReference type="KEGG" id="strg:SRT_14400"/>
<keyword evidence="3" id="KW-0547">Nucleotide-binding</keyword>
<feature type="compositionally biased region" description="Low complexity" evidence="1">
    <location>
        <begin position="309"/>
        <end position="328"/>
    </location>
</feature>
<proteinExistence type="predicted"/>
<dbReference type="RefSeq" id="WP_128833558.1">
    <property type="nucleotide sequence ID" value="NZ_AP014612.1"/>
</dbReference>